<dbReference type="SUPFAM" id="SSF57756">
    <property type="entry name" value="Retrovirus zinc finger-like domains"/>
    <property type="match status" value="1"/>
</dbReference>
<feature type="domain" description="CCHC-type" evidence="3">
    <location>
        <begin position="404"/>
        <end position="419"/>
    </location>
</feature>
<dbReference type="PANTHER" id="PTHR31286">
    <property type="entry name" value="GLYCINE-RICH CELL WALL STRUCTURAL PROTEIN 1.8-LIKE"/>
    <property type="match status" value="1"/>
</dbReference>
<feature type="compositionally biased region" description="Basic residues" evidence="2">
    <location>
        <begin position="550"/>
        <end position="568"/>
    </location>
</feature>
<feature type="compositionally biased region" description="Low complexity" evidence="2">
    <location>
        <begin position="588"/>
        <end position="598"/>
    </location>
</feature>
<dbReference type="SMART" id="SM00343">
    <property type="entry name" value="ZnF_C2HC"/>
    <property type="match status" value="1"/>
</dbReference>
<feature type="compositionally biased region" description="Polar residues" evidence="2">
    <location>
        <begin position="167"/>
        <end position="177"/>
    </location>
</feature>
<dbReference type="InterPro" id="IPR040256">
    <property type="entry name" value="At4g02000-like"/>
</dbReference>
<evidence type="ECO:0000313" key="5">
    <source>
        <dbReference type="Proteomes" id="UP001633002"/>
    </source>
</evidence>
<feature type="region of interest" description="Disordered" evidence="2">
    <location>
        <begin position="496"/>
        <end position="641"/>
    </location>
</feature>
<protein>
    <recommendedName>
        <fullName evidence="3">CCHC-type domain-containing protein</fullName>
    </recommendedName>
</protein>
<feature type="compositionally biased region" description="Polar residues" evidence="2">
    <location>
        <begin position="515"/>
        <end position="526"/>
    </location>
</feature>
<keyword evidence="1" id="KW-0863">Zinc-finger</keyword>
<dbReference type="EMBL" id="JBJQOH010000003">
    <property type="protein sequence ID" value="KAL3694933.1"/>
    <property type="molecule type" value="Genomic_DNA"/>
</dbReference>
<feature type="region of interest" description="Disordered" evidence="2">
    <location>
        <begin position="416"/>
        <end position="468"/>
    </location>
</feature>
<keyword evidence="5" id="KW-1185">Reference proteome</keyword>
<dbReference type="Pfam" id="PF14111">
    <property type="entry name" value="DUF4283"/>
    <property type="match status" value="1"/>
</dbReference>
<gene>
    <name evidence="4" type="ORF">R1sor_008584</name>
</gene>
<keyword evidence="1" id="KW-0862">Zinc</keyword>
<comment type="caution">
    <text evidence="4">The sequence shown here is derived from an EMBL/GenBank/DDBJ whole genome shotgun (WGS) entry which is preliminary data.</text>
</comment>
<dbReference type="PANTHER" id="PTHR31286:SF180">
    <property type="entry name" value="OS10G0362600 PROTEIN"/>
    <property type="match status" value="1"/>
</dbReference>
<dbReference type="InterPro" id="IPR001878">
    <property type="entry name" value="Znf_CCHC"/>
</dbReference>
<dbReference type="InterPro" id="IPR025558">
    <property type="entry name" value="DUF4283"/>
</dbReference>
<reference evidence="4 5" key="1">
    <citation type="submission" date="2024-09" db="EMBL/GenBank/DDBJ databases">
        <title>Chromosome-scale assembly of Riccia sorocarpa.</title>
        <authorList>
            <person name="Paukszto L."/>
        </authorList>
    </citation>
    <scope>NUCLEOTIDE SEQUENCE [LARGE SCALE GENOMIC DNA]</scope>
    <source>
        <strain evidence="4">LP-2024</strain>
        <tissue evidence="4">Aerial parts of the thallus</tissue>
    </source>
</reference>
<evidence type="ECO:0000256" key="1">
    <source>
        <dbReference type="PROSITE-ProRule" id="PRU00047"/>
    </source>
</evidence>
<evidence type="ECO:0000259" key="3">
    <source>
        <dbReference type="PROSITE" id="PS50158"/>
    </source>
</evidence>
<evidence type="ECO:0000256" key="2">
    <source>
        <dbReference type="SAM" id="MobiDB-lite"/>
    </source>
</evidence>
<keyword evidence="1" id="KW-0479">Metal-binding</keyword>
<dbReference type="PROSITE" id="PS50158">
    <property type="entry name" value="ZF_CCHC"/>
    <property type="match status" value="1"/>
</dbReference>
<dbReference type="AlphaFoldDB" id="A0ABD3HU07"/>
<feature type="compositionally biased region" description="Basic and acidic residues" evidence="2">
    <location>
        <begin position="444"/>
        <end position="460"/>
    </location>
</feature>
<dbReference type="GO" id="GO:0008270">
    <property type="term" value="F:zinc ion binding"/>
    <property type="evidence" value="ECO:0007669"/>
    <property type="project" value="UniProtKB-KW"/>
</dbReference>
<evidence type="ECO:0000313" key="4">
    <source>
        <dbReference type="EMBL" id="KAL3694933.1"/>
    </source>
</evidence>
<dbReference type="Gene3D" id="4.10.60.10">
    <property type="entry name" value="Zinc finger, CCHC-type"/>
    <property type="match status" value="1"/>
</dbReference>
<feature type="compositionally biased region" description="Basic and acidic residues" evidence="2">
    <location>
        <begin position="610"/>
        <end position="641"/>
    </location>
</feature>
<feature type="compositionally biased region" description="Polar residues" evidence="2">
    <location>
        <begin position="80"/>
        <end position="92"/>
    </location>
</feature>
<proteinExistence type="predicted"/>
<feature type="compositionally biased region" description="Polar residues" evidence="2">
    <location>
        <begin position="137"/>
        <end position="156"/>
    </location>
</feature>
<dbReference type="InterPro" id="IPR036875">
    <property type="entry name" value="Znf_CCHC_sf"/>
</dbReference>
<name>A0ABD3HU07_9MARC</name>
<dbReference type="Proteomes" id="UP001633002">
    <property type="component" value="Unassembled WGS sequence"/>
</dbReference>
<accession>A0ABD3HU07</accession>
<sequence length="641" mass="70642">MANSQSFALRGQGGNNTPVQNHSTRRRDLFGDGSSSRTNASDIRVRSNAAFENSPERRTSARRLHTPDTASKNASKESDTNSIPVAQAGTSTQDRHKGNQPRPWLTTPSDPPDVKKPPDPIAGSDEDVRDSQKPVKSLTTKSPTADRSSNSASGTQAVPAVDIRSAPRSSPAGSINKSIKWGDVGEEDLQTDQDINLPNADEIQNASEQEEHRWRRDVCEEVTDAFMRLPVRTGEPKEEEVEVCHIFDFDALWLYQEVENKAAVQIQHVKILAPRHYLVSVNSLEDRDSILTNGPYHMRKRMIYATPWEPGFDTSKVLAKKMACWLDIQEVDPMLAKEGWNMLSSIGEVLNMAGVTKEGDGKFAHTRGCVLLDMSKPLPTVLRAILNGQVRSFGIKFDTLPDACFNCQERGHYALTCPKNAPAKPSKGKNQVQEGEEDDFIPVPERRNGGSQNRNEDKGKASTSNPYAVLADIQEPEDRAEEAEQGEAMENVEFSSEEANGNGDHHDIEIDQEQEQVVSLQASDSQIEVPDLNLTPAIGSKGGSLLPQRKISKKERKKARKKEAKRRKQTEENTDGIETIAETTPGGEMNESEQSSASSDEEGAGFWKKTPNDAARDLKEKNPDGSKHKGGEQEDADSGEK</sequence>
<feature type="region of interest" description="Disordered" evidence="2">
    <location>
        <begin position="1"/>
        <end position="179"/>
    </location>
</feature>
<organism evidence="4 5">
    <name type="scientific">Riccia sorocarpa</name>
    <dbReference type="NCBI Taxonomy" id="122646"/>
    <lineage>
        <taxon>Eukaryota</taxon>
        <taxon>Viridiplantae</taxon>
        <taxon>Streptophyta</taxon>
        <taxon>Embryophyta</taxon>
        <taxon>Marchantiophyta</taxon>
        <taxon>Marchantiopsida</taxon>
        <taxon>Marchantiidae</taxon>
        <taxon>Marchantiales</taxon>
        <taxon>Ricciaceae</taxon>
        <taxon>Riccia</taxon>
    </lineage>
</organism>